<evidence type="ECO:0000313" key="3">
    <source>
        <dbReference type="EMBL" id="SFE19709.1"/>
    </source>
</evidence>
<dbReference type="STRING" id="54.SAMN02745121_03344"/>
<evidence type="ECO:0000256" key="1">
    <source>
        <dbReference type="SAM" id="MobiDB-lite"/>
    </source>
</evidence>
<name>A0A1I1YJZ4_9BACT</name>
<evidence type="ECO:0000313" key="4">
    <source>
        <dbReference type="Proteomes" id="UP000199400"/>
    </source>
</evidence>
<organism evidence="3 4">
    <name type="scientific">Nannocystis exedens</name>
    <dbReference type="NCBI Taxonomy" id="54"/>
    <lineage>
        <taxon>Bacteria</taxon>
        <taxon>Pseudomonadati</taxon>
        <taxon>Myxococcota</taxon>
        <taxon>Polyangia</taxon>
        <taxon>Nannocystales</taxon>
        <taxon>Nannocystaceae</taxon>
        <taxon>Nannocystis</taxon>
    </lineage>
</organism>
<keyword evidence="4" id="KW-1185">Reference proteome</keyword>
<dbReference type="Proteomes" id="UP000199400">
    <property type="component" value="Unassembled WGS sequence"/>
</dbReference>
<reference evidence="4" key="1">
    <citation type="submission" date="2016-10" db="EMBL/GenBank/DDBJ databases">
        <authorList>
            <person name="Varghese N."/>
            <person name="Submissions S."/>
        </authorList>
    </citation>
    <scope>NUCLEOTIDE SEQUENCE [LARGE SCALE GENOMIC DNA]</scope>
    <source>
        <strain evidence="4">ATCC 25963</strain>
    </source>
</reference>
<dbReference type="AlphaFoldDB" id="A0A1I1YJZ4"/>
<feature type="signal peptide" evidence="2">
    <location>
        <begin position="1"/>
        <end position="19"/>
    </location>
</feature>
<keyword evidence="2" id="KW-0732">Signal</keyword>
<proteinExistence type="predicted"/>
<accession>A0A1I1YJZ4</accession>
<dbReference type="RefSeq" id="WP_096328470.1">
    <property type="nucleotide sequence ID" value="NZ_FOMX01000010.1"/>
</dbReference>
<protein>
    <submittedName>
        <fullName evidence="3">Uncharacterized protein</fullName>
    </submittedName>
</protein>
<gene>
    <name evidence="3" type="ORF">SAMN02745121_03344</name>
</gene>
<feature type="chain" id="PRO_5011600645" evidence="2">
    <location>
        <begin position="20"/>
        <end position="86"/>
    </location>
</feature>
<sequence length="86" mass="8301">MNVKHIAATLAILGSASFAVTGCKKNAEGTEVPAEGEKKADGSCGANKDGSCGANKDGSCSAKKEGEGDVPAAGDAPAEATPPPAN</sequence>
<dbReference type="EMBL" id="FOMX01000010">
    <property type="protein sequence ID" value="SFE19709.1"/>
    <property type="molecule type" value="Genomic_DNA"/>
</dbReference>
<evidence type="ECO:0000256" key="2">
    <source>
        <dbReference type="SAM" id="SignalP"/>
    </source>
</evidence>
<dbReference type="PROSITE" id="PS51257">
    <property type="entry name" value="PROKAR_LIPOPROTEIN"/>
    <property type="match status" value="1"/>
</dbReference>
<feature type="region of interest" description="Disordered" evidence="1">
    <location>
        <begin position="27"/>
        <end position="86"/>
    </location>
</feature>